<proteinExistence type="predicted"/>
<dbReference type="EMBL" id="KV745414">
    <property type="protein sequence ID" value="OCK74787.1"/>
    <property type="molecule type" value="Genomic_DNA"/>
</dbReference>
<keyword evidence="2" id="KW-1185">Reference proteome</keyword>
<evidence type="ECO:0000313" key="1">
    <source>
        <dbReference type="EMBL" id="OCK74787.1"/>
    </source>
</evidence>
<dbReference type="Proteomes" id="UP000250266">
    <property type="component" value="Unassembled WGS sequence"/>
</dbReference>
<gene>
    <name evidence="1" type="ORF">K432DRAFT_468434</name>
</gene>
<evidence type="ECO:0000313" key="2">
    <source>
        <dbReference type="Proteomes" id="UP000250266"/>
    </source>
</evidence>
<sequence>MATNILANPPFHFISAKATPPPEPPKLLDVIVQNDTATYHIVHKAVTLVPSSQPALKQPYNSSTVSSVLVSIDDGRTASKTINVHAEDIYIYSGTVFNFKEKAIIITANRIFCVPFTPPALPPGVLSGVPLFPVVKLGPAILQDIVTFDISGRDSIIRRWPNAKDGLPGTDFALGWQSNPPGWITEWPKTFVVPPAGTPWGVPGTTGTEGGHGNNGRPGGHLTLKTNQLVSLLPLPQPASDAANGSSVSSDTGTGADCVLFIDNSGGAGSIGQGGGSGGTGGMLHLPDFFNGGAIEILDRAPQDPPNDSATFVGAGGAAGKGGDAGKWGSHGTTDIFIPSASTAPASSGFTLRNPTGLIPRVVSGGPPGAPGHRGTITGLGRYGIADGAPSMGTWPPPEGATAPPGANAIEPVGRGQLNSITKAQVGQSVNLQFLTMVVARLKGDKKTILDKHAGISAASAKAEFNDSVKWVSEDLQSLKGSGRKLTTDESKTFEELEKNVKGLKI</sequence>
<name>A0A8E2DZY5_9PEZI</name>
<reference evidence="1 2" key="1">
    <citation type="journal article" date="2016" name="Nat. Commun.">
        <title>Ectomycorrhizal ecology is imprinted in the genome of the dominant symbiotic fungus Cenococcum geophilum.</title>
        <authorList>
            <consortium name="DOE Joint Genome Institute"/>
            <person name="Peter M."/>
            <person name="Kohler A."/>
            <person name="Ohm R.A."/>
            <person name="Kuo A."/>
            <person name="Krutzmann J."/>
            <person name="Morin E."/>
            <person name="Arend M."/>
            <person name="Barry K.W."/>
            <person name="Binder M."/>
            <person name="Choi C."/>
            <person name="Clum A."/>
            <person name="Copeland A."/>
            <person name="Grisel N."/>
            <person name="Haridas S."/>
            <person name="Kipfer T."/>
            <person name="LaButti K."/>
            <person name="Lindquist E."/>
            <person name="Lipzen A."/>
            <person name="Maire R."/>
            <person name="Meier B."/>
            <person name="Mihaltcheva S."/>
            <person name="Molinier V."/>
            <person name="Murat C."/>
            <person name="Poggeler S."/>
            <person name="Quandt C.A."/>
            <person name="Sperisen C."/>
            <person name="Tritt A."/>
            <person name="Tisserant E."/>
            <person name="Crous P.W."/>
            <person name="Henrissat B."/>
            <person name="Nehls U."/>
            <person name="Egli S."/>
            <person name="Spatafora J.W."/>
            <person name="Grigoriev I.V."/>
            <person name="Martin F.M."/>
        </authorList>
    </citation>
    <scope>NUCLEOTIDE SEQUENCE [LARGE SCALE GENOMIC DNA]</scope>
    <source>
        <strain evidence="1 2">CBS 459.81</strain>
    </source>
</reference>
<protein>
    <submittedName>
        <fullName evidence="1">Uncharacterized protein</fullName>
    </submittedName>
</protein>
<organism evidence="1 2">
    <name type="scientific">Lepidopterella palustris CBS 459.81</name>
    <dbReference type="NCBI Taxonomy" id="1314670"/>
    <lineage>
        <taxon>Eukaryota</taxon>
        <taxon>Fungi</taxon>
        <taxon>Dikarya</taxon>
        <taxon>Ascomycota</taxon>
        <taxon>Pezizomycotina</taxon>
        <taxon>Dothideomycetes</taxon>
        <taxon>Pleosporomycetidae</taxon>
        <taxon>Mytilinidiales</taxon>
        <taxon>Argynnaceae</taxon>
        <taxon>Lepidopterella</taxon>
    </lineage>
</organism>
<accession>A0A8E2DZY5</accession>
<dbReference type="OrthoDB" id="5359379at2759"/>
<dbReference type="AlphaFoldDB" id="A0A8E2DZY5"/>